<reference evidence="2" key="1">
    <citation type="journal article" date="2020" name="G3 (Bethesda)">
        <title>High-Quality Assemblies for Three Invasive Social Wasps from the &lt;i&gt;Vespula&lt;/i&gt; Genus.</title>
        <authorList>
            <person name="Harrop T.W.R."/>
            <person name="Guhlin J."/>
            <person name="McLaughlin G.M."/>
            <person name="Permina E."/>
            <person name="Stockwell P."/>
            <person name="Gilligan J."/>
            <person name="Le Lec M.F."/>
            <person name="Gruber M.A.M."/>
            <person name="Quinn O."/>
            <person name="Lovegrove M."/>
            <person name="Duncan E.J."/>
            <person name="Remnant E.J."/>
            <person name="Van Eeckhoven J."/>
            <person name="Graham B."/>
            <person name="Knapp R.A."/>
            <person name="Langford K.W."/>
            <person name="Kronenberg Z."/>
            <person name="Press M.O."/>
            <person name="Eacker S.M."/>
            <person name="Wilson-Rankin E.E."/>
            <person name="Purcell J."/>
            <person name="Lester P.J."/>
            <person name="Dearden P.K."/>
        </authorList>
    </citation>
    <scope>NUCLEOTIDE SEQUENCE</scope>
    <source>
        <strain evidence="2">Volc-1</strain>
    </source>
</reference>
<evidence type="ECO:0000313" key="2">
    <source>
        <dbReference type="EMBL" id="KAF7427309.1"/>
    </source>
</evidence>
<feature type="region of interest" description="Disordered" evidence="1">
    <location>
        <begin position="116"/>
        <end position="158"/>
    </location>
</feature>
<dbReference type="EMBL" id="JACSDY010000005">
    <property type="protein sequence ID" value="KAF7427309.1"/>
    <property type="molecule type" value="Genomic_DNA"/>
</dbReference>
<dbReference type="AlphaFoldDB" id="A0A834UB49"/>
<name>A0A834UB49_VESPE</name>
<feature type="compositionally biased region" description="Basic residues" evidence="1">
    <location>
        <begin position="132"/>
        <end position="145"/>
    </location>
</feature>
<evidence type="ECO:0000313" key="3">
    <source>
        <dbReference type="Proteomes" id="UP000600918"/>
    </source>
</evidence>
<comment type="caution">
    <text evidence="2">The sequence shown here is derived from an EMBL/GenBank/DDBJ whole genome shotgun (WGS) entry which is preliminary data.</text>
</comment>
<evidence type="ECO:0000256" key="1">
    <source>
        <dbReference type="SAM" id="MobiDB-lite"/>
    </source>
</evidence>
<gene>
    <name evidence="2" type="ORF">H0235_007003</name>
</gene>
<organism evidence="2 3">
    <name type="scientific">Vespula pensylvanica</name>
    <name type="common">Western yellow jacket</name>
    <name type="synonym">Wasp</name>
    <dbReference type="NCBI Taxonomy" id="30213"/>
    <lineage>
        <taxon>Eukaryota</taxon>
        <taxon>Metazoa</taxon>
        <taxon>Ecdysozoa</taxon>
        <taxon>Arthropoda</taxon>
        <taxon>Hexapoda</taxon>
        <taxon>Insecta</taxon>
        <taxon>Pterygota</taxon>
        <taxon>Neoptera</taxon>
        <taxon>Endopterygota</taxon>
        <taxon>Hymenoptera</taxon>
        <taxon>Apocrita</taxon>
        <taxon>Aculeata</taxon>
        <taxon>Vespoidea</taxon>
        <taxon>Vespidae</taxon>
        <taxon>Vespinae</taxon>
        <taxon>Vespula</taxon>
    </lineage>
</organism>
<protein>
    <submittedName>
        <fullName evidence="2">Uncharacterized protein</fullName>
    </submittedName>
</protein>
<accession>A0A834UB49</accession>
<proteinExistence type="predicted"/>
<sequence length="210" mass="23538">MRHEDDEEVEVKQQQEDNPWAGRDYTVDLETVRQDIFLAFDFLLRLGEKANWVSVELSNKDLKVGVERVTQQLTSRAPVAIFAELSSKIKIVGSCEERVVRSSSPLLTTRDKDEKIDSSFPTVDENPVGYSKSHKSSGKEMKRRKIEKEGETGHNAGKAQVHAATIIYRVHGVSQTALCSSTTVPEDRARIVTLHFCRCSCFAHGNASEC</sequence>
<keyword evidence="3" id="KW-1185">Reference proteome</keyword>
<dbReference type="Proteomes" id="UP000600918">
    <property type="component" value="Unassembled WGS sequence"/>
</dbReference>